<sequence length="329" mass="36041">MRGIDEMELRETSPIRALLPVEGSMRLGILWWEPGEVESLGIAEACRERGHEVTLFGLEDIGAGDTPLGTVPTIAGEEADAFDTVLSRAHIGAENWRDAVERLSLLSDTPGLAMLDPVGTHVRTVSKFAMLHRLTRSGIRVPPTRSVRTMADVEQAVDRWGRIVLKPSVGFRGIDVERFTHGLGLGERAKAASLLDRYGVLICQPYYPHEGDHRVLVIGEEPSVCTRFHTSGDAWKPFPGDGLPPGGSWDVRIEVRDPSREMADIGIRATKAMGLSYAGVDVVETEDGPVVMEVNVVPGWGALPPDVQRVPNRAVADLVERRTRELRPL</sequence>
<dbReference type="PANTHER" id="PTHR21621">
    <property type="entry name" value="RIBOSOMAL PROTEIN S6 MODIFICATION PROTEIN"/>
    <property type="match status" value="1"/>
</dbReference>
<dbReference type="GO" id="GO:0005737">
    <property type="term" value="C:cytoplasm"/>
    <property type="evidence" value="ECO:0007669"/>
    <property type="project" value="TreeGrafter"/>
</dbReference>
<dbReference type="Proteomes" id="UP000192445">
    <property type="component" value="Chromosome"/>
</dbReference>
<keyword evidence="1" id="KW-0067">ATP-binding</keyword>
<dbReference type="PANTHER" id="PTHR21621:SF0">
    <property type="entry name" value="BETA-CITRYLGLUTAMATE SYNTHASE B-RELATED"/>
    <property type="match status" value="1"/>
</dbReference>
<feature type="domain" description="ATP-grasp" evidence="2">
    <location>
        <begin position="131"/>
        <end position="324"/>
    </location>
</feature>
<dbReference type="SUPFAM" id="SSF56059">
    <property type="entry name" value="Glutathione synthetase ATP-binding domain-like"/>
    <property type="match status" value="1"/>
</dbReference>
<reference evidence="3 4" key="1">
    <citation type="submission" date="2017-03" db="EMBL/GenBank/DDBJ databases">
        <title>Complete Genome Sequence of a natural compounds producer, Streptomyces violaceus S21.</title>
        <authorList>
            <person name="Zhong C."/>
            <person name="Zhao Z."/>
            <person name="Fu J."/>
            <person name="Zong G."/>
            <person name="Qin R."/>
            <person name="Cao G."/>
        </authorList>
    </citation>
    <scope>NUCLEOTIDE SEQUENCE [LARGE SCALE GENOMIC DNA]</scope>
    <source>
        <strain evidence="3 4">S21</strain>
    </source>
</reference>
<dbReference type="GO" id="GO:0009432">
    <property type="term" value="P:SOS response"/>
    <property type="evidence" value="ECO:0007669"/>
    <property type="project" value="TreeGrafter"/>
</dbReference>
<dbReference type="PROSITE" id="PS50975">
    <property type="entry name" value="ATP_GRASP"/>
    <property type="match status" value="1"/>
</dbReference>
<dbReference type="EMBL" id="CP020570">
    <property type="protein sequence ID" value="ARF63861.1"/>
    <property type="molecule type" value="Genomic_DNA"/>
</dbReference>
<dbReference type="GO" id="GO:0046872">
    <property type="term" value="F:metal ion binding"/>
    <property type="evidence" value="ECO:0007669"/>
    <property type="project" value="InterPro"/>
</dbReference>
<keyword evidence="1" id="KW-0547">Nucleotide-binding</keyword>
<protein>
    <recommendedName>
        <fullName evidence="2">ATP-grasp domain-containing protein</fullName>
    </recommendedName>
</protein>
<evidence type="ECO:0000256" key="1">
    <source>
        <dbReference type="PROSITE-ProRule" id="PRU00409"/>
    </source>
</evidence>
<evidence type="ECO:0000313" key="3">
    <source>
        <dbReference type="EMBL" id="ARF63861.1"/>
    </source>
</evidence>
<name>A0A1V0UFE4_STRVN</name>
<proteinExistence type="predicted"/>
<dbReference type="GO" id="GO:0018169">
    <property type="term" value="F:ribosomal S6-glutamic acid ligase activity"/>
    <property type="evidence" value="ECO:0007669"/>
    <property type="project" value="TreeGrafter"/>
</dbReference>
<dbReference type="Gene3D" id="3.30.470.20">
    <property type="entry name" value="ATP-grasp fold, B domain"/>
    <property type="match status" value="1"/>
</dbReference>
<accession>A0A1V0UFE4</accession>
<dbReference type="STRING" id="1935.B1H20_22610"/>
<dbReference type="KEGG" id="svu:B1H20_22610"/>
<gene>
    <name evidence="3" type="ORF">B1H20_22610</name>
</gene>
<evidence type="ECO:0000313" key="4">
    <source>
        <dbReference type="Proteomes" id="UP000192445"/>
    </source>
</evidence>
<dbReference type="Pfam" id="PF08443">
    <property type="entry name" value="RimK"/>
    <property type="match status" value="1"/>
</dbReference>
<organism evidence="3 4">
    <name type="scientific">Streptomyces violaceoruber</name>
    <dbReference type="NCBI Taxonomy" id="1935"/>
    <lineage>
        <taxon>Bacteria</taxon>
        <taxon>Bacillati</taxon>
        <taxon>Actinomycetota</taxon>
        <taxon>Actinomycetes</taxon>
        <taxon>Kitasatosporales</taxon>
        <taxon>Streptomycetaceae</taxon>
        <taxon>Streptomyces</taxon>
        <taxon>Streptomyces violaceoruber group</taxon>
    </lineage>
</organism>
<dbReference type="InterPro" id="IPR011761">
    <property type="entry name" value="ATP-grasp"/>
</dbReference>
<evidence type="ECO:0000259" key="2">
    <source>
        <dbReference type="PROSITE" id="PS50975"/>
    </source>
</evidence>
<dbReference type="GO" id="GO:0005524">
    <property type="term" value="F:ATP binding"/>
    <property type="evidence" value="ECO:0007669"/>
    <property type="project" value="UniProtKB-UniRule"/>
</dbReference>
<dbReference type="AlphaFoldDB" id="A0A1V0UFE4"/>
<dbReference type="InterPro" id="IPR013651">
    <property type="entry name" value="ATP-grasp_RimK-type"/>
</dbReference>